<evidence type="ECO:0000256" key="4">
    <source>
        <dbReference type="ARBA" id="ARBA00022777"/>
    </source>
</evidence>
<reference evidence="7" key="1">
    <citation type="submission" date="2015-10" db="EMBL/GenBank/DDBJ databases">
        <authorList>
            <person name="Martinez-Garcia P.J."/>
            <person name="Crepeau M.W."/>
            <person name="Puiu D."/>
            <person name="Gonzalez-Ibeas D."/>
            <person name="Whalen J."/>
            <person name="Stevens K."/>
            <person name="Paul R."/>
            <person name="Butterfield T."/>
            <person name="Britton M."/>
            <person name="Reagan R."/>
            <person name="Chakraborty S."/>
            <person name="Walawage S.L."/>
            <person name="Vasquez-Gross H.A."/>
            <person name="Cardeno C."/>
            <person name="Famula R."/>
            <person name="Pratt K."/>
            <person name="Kuruganti S."/>
            <person name="Aradhya M.K."/>
            <person name="Leslie C.A."/>
            <person name="Dandekar A.M."/>
            <person name="Salzberg S.L."/>
            <person name="Wegrzyn J.L."/>
            <person name="Langley C.H."/>
            <person name="Neale D.B."/>
        </authorList>
    </citation>
    <scope>NUCLEOTIDE SEQUENCE</scope>
    <source>
        <tissue evidence="7">Leaves</tissue>
    </source>
</reference>
<dbReference type="EMBL" id="LIHL02000007">
    <property type="protein sequence ID" value="KAF5463828.1"/>
    <property type="molecule type" value="Genomic_DNA"/>
</dbReference>
<evidence type="ECO:0000256" key="1">
    <source>
        <dbReference type="ARBA" id="ARBA00006529"/>
    </source>
</evidence>
<gene>
    <name evidence="7" type="ORF">F2P56_013957</name>
</gene>
<dbReference type="Gramene" id="Jr07_02310_p1">
    <property type="protein sequence ID" value="cds.Jr07_02310_p1"/>
    <property type="gene ID" value="Jr07_02310"/>
</dbReference>
<keyword evidence="5" id="KW-0067">ATP-binding</keyword>
<comment type="caution">
    <text evidence="7">The sequence shown here is derived from an EMBL/GenBank/DDBJ whole genome shotgun (WGS) entry which is preliminary data.</text>
</comment>
<dbReference type="Gene3D" id="1.10.510.10">
    <property type="entry name" value="Transferase(Phosphotransferase) domain 1"/>
    <property type="match status" value="1"/>
</dbReference>
<keyword evidence="4" id="KW-0418">Kinase</keyword>
<name>A0A833XCA1_JUGRE</name>
<keyword evidence="2" id="KW-0808">Transferase</keyword>
<reference evidence="7" key="2">
    <citation type="submission" date="2020-03" db="EMBL/GenBank/DDBJ databases">
        <title>Walnut 2.0.</title>
        <authorList>
            <person name="Marrano A."/>
            <person name="Britton M."/>
            <person name="Zimin A.V."/>
            <person name="Zaini P.A."/>
            <person name="Workman R."/>
            <person name="Puiu D."/>
            <person name="Bianco L."/>
            <person name="Allen B.J."/>
            <person name="Troggio M."/>
            <person name="Leslie C.A."/>
            <person name="Timp W."/>
            <person name="Dendekar A."/>
            <person name="Salzberg S.L."/>
            <person name="Neale D.B."/>
        </authorList>
    </citation>
    <scope>NUCLEOTIDE SEQUENCE</scope>
    <source>
        <tissue evidence="7">Leaves</tissue>
    </source>
</reference>
<dbReference type="AlphaFoldDB" id="A0A833XCA1"/>
<evidence type="ECO:0000256" key="2">
    <source>
        <dbReference type="ARBA" id="ARBA00022679"/>
    </source>
</evidence>
<dbReference type="GO" id="GO:0004672">
    <property type="term" value="F:protein kinase activity"/>
    <property type="evidence" value="ECO:0007669"/>
    <property type="project" value="InterPro"/>
</dbReference>
<evidence type="ECO:0000256" key="3">
    <source>
        <dbReference type="ARBA" id="ARBA00022741"/>
    </source>
</evidence>
<evidence type="ECO:0000313" key="7">
    <source>
        <dbReference type="EMBL" id="KAF5463828.1"/>
    </source>
</evidence>
<dbReference type="GO" id="GO:0005524">
    <property type="term" value="F:ATP binding"/>
    <property type="evidence" value="ECO:0007669"/>
    <property type="project" value="UniProtKB-KW"/>
</dbReference>
<accession>A0A833XCA1</accession>
<dbReference type="InterPro" id="IPR050538">
    <property type="entry name" value="MAP_kinase_kinase_kinase"/>
</dbReference>
<sequence>MAPELMQAVMQKDSSSDLALAVDIWSLGCTIIEMLTGKPPWSEFEGAAAMFKVLRDTPPIPETLSSEGKDFLRWCFQRNPAERPSAARLLEHRFLKNSQQLDIPSCNLSFNGKNSMVNRNTIPFVFTKYLELFFVMVVLQ</sequence>
<keyword evidence="3" id="KW-0547">Nucleotide-binding</keyword>
<dbReference type="PANTHER" id="PTHR48016">
    <property type="entry name" value="MAP KINASE KINASE KINASE SSK2-RELATED-RELATED"/>
    <property type="match status" value="1"/>
</dbReference>
<dbReference type="PROSITE" id="PS50011">
    <property type="entry name" value="PROTEIN_KINASE_DOM"/>
    <property type="match status" value="1"/>
</dbReference>
<evidence type="ECO:0000256" key="5">
    <source>
        <dbReference type="ARBA" id="ARBA00022840"/>
    </source>
</evidence>
<dbReference type="InterPro" id="IPR011009">
    <property type="entry name" value="Kinase-like_dom_sf"/>
</dbReference>
<dbReference type="Pfam" id="PF00069">
    <property type="entry name" value="Pkinase"/>
    <property type="match status" value="1"/>
</dbReference>
<evidence type="ECO:0000259" key="6">
    <source>
        <dbReference type="PROSITE" id="PS50011"/>
    </source>
</evidence>
<dbReference type="PANTHER" id="PTHR48016:SF5">
    <property type="entry name" value="MITOGEN-ACTIVATED PROTEIN KINASE KINASE KINASE 5"/>
    <property type="match status" value="1"/>
</dbReference>
<feature type="domain" description="Protein kinase" evidence="6">
    <location>
        <begin position="1"/>
        <end position="95"/>
    </location>
</feature>
<organism evidence="7 8">
    <name type="scientific">Juglans regia</name>
    <name type="common">English walnut</name>
    <dbReference type="NCBI Taxonomy" id="51240"/>
    <lineage>
        <taxon>Eukaryota</taxon>
        <taxon>Viridiplantae</taxon>
        <taxon>Streptophyta</taxon>
        <taxon>Embryophyta</taxon>
        <taxon>Tracheophyta</taxon>
        <taxon>Spermatophyta</taxon>
        <taxon>Magnoliopsida</taxon>
        <taxon>eudicotyledons</taxon>
        <taxon>Gunneridae</taxon>
        <taxon>Pentapetalae</taxon>
        <taxon>rosids</taxon>
        <taxon>fabids</taxon>
        <taxon>Fagales</taxon>
        <taxon>Juglandaceae</taxon>
        <taxon>Juglans</taxon>
    </lineage>
</organism>
<proteinExistence type="inferred from homology"/>
<dbReference type="Proteomes" id="UP000619265">
    <property type="component" value="Unassembled WGS sequence"/>
</dbReference>
<protein>
    <recommendedName>
        <fullName evidence="6">Protein kinase domain-containing protein</fullName>
    </recommendedName>
</protein>
<comment type="similarity">
    <text evidence="1">Belongs to the protein kinase superfamily. STE Ser/Thr protein kinase family. MAP kinase kinase kinase subfamily.</text>
</comment>
<dbReference type="InterPro" id="IPR000719">
    <property type="entry name" value="Prot_kinase_dom"/>
</dbReference>
<evidence type="ECO:0000313" key="8">
    <source>
        <dbReference type="Proteomes" id="UP000619265"/>
    </source>
</evidence>
<dbReference type="SUPFAM" id="SSF56112">
    <property type="entry name" value="Protein kinase-like (PK-like)"/>
    <property type="match status" value="1"/>
</dbReference>